<keyword evidence="2" id="KW-1133">Transmembrane helix</keyword>
<feature type="domain" description="DUF8176" evidence="3">
    <location>
        <begin position="77"/>
        <end position="195"/>
    </location>
</feature>
<dbReference type="KEGG" id="nyu:D7D52_17125"/>
<evidence type="ECO:0000313" key="4">
    <source>
        <dbReference type="EMBL" id="AYF75308.1"/>
    </source>
</evidence>
<accession>A0A386ZCU8</accession>
<name>A0A386ZCU8_9NOCA</name>
<proteinExistence type="predicted"/>
<organism evidence="4 5">
    <name type="scientific">Nocardia yunnanensis</name>
    <dbReference type="NCBI Taxonomy" id="2382165"/>
    <lineage>
        <taxon>Bacteria</taxon>
        <taxon>Bacillati</taxon>
        <taxon>Actinomycetota</taxon>
        <taxon>Actinomycetes</taxon>
        <taxon>Mycobacteriales</taxon>
        <taxon>Nocardiaceae</taxon>
        <taxon>Nocardia</taxon>
    </lineage>
</organism>
<keyword evidence="2" id="KW-0812">Transmembrane</keyword>
<dbReference type="OrthoDB" id="4382015at2"/>
<dbReference type="EMBL" id="CP032568">
    <property type="protein sequence ID" value="AYF75308.1"/>
    <property type="molecule type" value="Genomic_DNA"/>
</dbReference>
<evidence type="ECO:0000313" key="5">
    <source>
        <dbReference type="Proteomes" id="UP000267164"/>
    </source>
</evidence>
<feature type="transmembrane region" description="Helical" evidence="2">
    <location>
        <begin position="20"/>
        <end position="39"/>
    </location>
</feature>
<keyword evidence="5" id="KW-1185">Reference proteome</keyword>
<dbReference type="AlphaFoldDB" id="A0A386ZCU8"/>
<dbReference type="Proteomes" id="UP000267164">
    <property type="component" value="Chromosome"/>
</dbReference>
<evidence type="ECO:0000256" key="2">
    <source>
        <dbReference type="SAM" id="Phobius"/>
    </source>
</evidence>
<dbReference type="InterPro" id="IPR058489">
    <property type="entry name" value="DUF8176"/>
</dbReference>
<feature type="region of interest" description="Disordered" evidence="1">
    <location>
        <begin position="58"/>
        <end position="94"/>
    </location>
</feature>
<keyword evidence="2" id="KW-0472">Membrane</keyword>
<sequence>MRNSRHPGRSVSRAIRRHTVVIGASVAVAATVAGIGLLWPDESSGPVPAETASQAVVTTTASVPAAPRPDPTLGGGPGCEPTRTPNLVRGNGTGSLSNGPDAILAFEHAYYTQRSGTAARAATTPDAAVPTAQEIDAGIGTLAPGTAACVVIIPAAPDLYRVSITETGSAGEKRSFTQLITTTNVGGTHRITGITAADS</sequence>
<gene>
    <name evidence="4" type="ORF">D7D52_17125</name>
</gene>
<dbReference type="Pfam" id="PF26527">
    <property type="entry name" value="DUF8176"/>
    <property type="match status" value="1"/>
</dbReference>
<evidence type="ECO:0000256" key="1">
    <source>
        <dbReference type="SAM" id="MobiDB-lite"/>
    </source>
</evidence>
<evidence type="ECO:0000259" key="3">
    <source>
        <dbReference type="Pfam" id="PF26527"/>
    </source>
</evidence>
<reference evidence="4 5" key="1">
    <citation type="submission" date="2018-09" db="EMBL/GenBank/DDBJ databases">
        <title>Nocardia yunnanensis sp. nov., an actinomycete isolated from a soil sample.</title>
        <authorList>
            <person name="Zhang J."/>
        </authorList>
    </citation>
    <scope>NUCLEOTIDE SEQUENCE [LARGE SCALE GENOMIC DNA]</scope>
    <source>
        <strain evidence="4 5">CFHS0054</strain>
    </source>
</reference>
<protein>
    <recommendedName>
        <fullName evidence="3">DUF8176 domain-containing protein</fullName>
    </recommendedName>
</protein>